<dbReference type="Proteomes" id="UP000806378">
    <property type="component" value="Unassembled WGS sequence"/>
</dbReference>
<dbReference type="InterPro" id="IPR053781">
    <property type="entry name" value="F-box_AtFBL13-like"/>
</dbReference>
<dbReference type="Pfam" id="PF08387">
    <property type="entry name" value="FBD"/>
    <property type="match status" value="1"/>
</dbReference>
<keyword evidence="4" id="KW-1185">Reference proteome</keyword>
<gene>
    <name evidence="3" type="ORF">BT93_L4151</name>
</gene>
<dbReference type="PANTHER" id="PTHR32212">
    <property type="entry name" value="CYCLIN-LIKE F-BOX"/>
    <property type="match status" value="1"/>
</dbReference>
<sequence length="318" mass="35978">MAETSVHGAAGSELSDDRWDRAKQPLPPAPPSPGDLISTLPDAVIHRIFSFLPVQSVVKTSVLSKRWRSIWTSTAGLIFHDVLEEELPWYTSDFLSLVDSVLLQSISPAVRRFHIVDFVREEASCPKLDSWLRFTAVHHVEDLRDNSIRWPCLKFLLIGGAKLSDDILEEIVRGSPVLESLGVVRHDSVFRLDGVSSLVEAKLDFVVPAGNWMCCNLLKELFEQLLGVPTITIGSRCLQFESHEESKEHFNFEREDFLCSWKGNFECLAKHLKRVEIIGFEADSFWSNHLLALIKFIIGDALLLEKLIIKAKLPTRHV</sequence>
<dbReference type="InterPro" id="IPR036047">
    <property type="entry name" value="F-box-like_dom_sf"/>
</dbReference>
<protein>
    <recommendedName>
        <fullName evidence="2">F-box domain-containing protein</fullName>
    </recommendedName>
</protein>
<dbReference type="Pfam" id="PF00646">
    <property type="entry name" value="F-box"/>
    <property type="match status" value="1"/>
</dbReference>
<feature type="domain" description="F-box" evidence="2">
    <location>
        <begin position="34"/>
        <end position="82"/>
    </location>
</feature>
<dbReference type="OrthoDB" id="612216at2759"/>
<dbReference type="SMART" id="SM00256">
    <property type="entry name" value="FBOX"/>
    <property type="match status" value="1"/>
</dbReference>
<feature type="region of interest" description="Disordered" evidence="1">
    <location>
        <begin position="1"/>
        <end position="33"/>
    </location>
</feature>
<evidence type="ECO:0000313" key="3">
    <source>
        <dbReference type="EMBL" id="KAF7851293.1"/>
    </source>
</evidence>
<dbReference type="EMBL" id="MU089550">
    <property type="protein sequence ID" value="KAF7851293.1"/>
    <property type="molecule type" value="Genomic_DNA"/>
</dbReference>
<dbReference type="Gene3D" id="1.20.1280.50">
    <property type="match status" value="1"/>
</dbReference>
<evidence type="ECO:0000256" key="1">
    <source>
        <dbReference type="SAM" id="MobiDB-lite"/>
    </source>
</evidence>
<dbReference type="SUPFAM" id="SSF81383">
    <property type="entry name" value="F-box domain"/>
    <property type="match status" value="1"/>
</dbReference>
<dbReference type="InterPro" id="IPR001810">
    <property type="entry name" value="F-box_dom"/>
</dbReference>
<evidence type="ECO:0000313" key="4">
    <source>
        <dbReference type="Proteomes" id="UP000806378"/>
    </source>
</evidence>
<comment type="caution">
    <text evidence="3">The sequence shown here is derived from an EMBL/GenBank/DDBJ whole genome shotgun (WGS) entry which is preliminary data.</text>
</comment>
<dbReference type="InterPro" id="IPR006566">
    <property type="entry name" value="FBD"/>
</dbReference>
<name>A0A8T0CUJ5_CORYI</name>
<proteinExistence type="predicted"/>
<accession>A0A8T0CUJ5</accession>
<reference evidence="3" key="1">
    <citation type="submission" date="2020-05" db="EMBL/GenBank/DDBJ databases">
        <title>WGS assembly of Corymbia citriodora subspecies variegata.</title>
        <authorList>
            <person name="Barry K."/>
            <person name="Hundley H."/>
            <person name="Shu S."/>
            <person name="Jenkins J."/>
            <person name="Grimwood J."/>
            <person name="Baten A."/>
        </authorList>
    </citation>
    <scope>NUCLEOTIDE SEQUENCE</scope>
    <source>
        <strain evidence="3">CV2-018</strain>
    </source>
</reference>
<dbReference type="PROSITE" id="PS50181">
    <property type="entry name" value="FBOX"/>
    <property type="match status" value="1"/>
</dbReference>
<dbReference type="AlphaFoldDB" id="A0A8T0CUJ5"/>
<dbReference type="PANTHER" id="PTHR32212:SF452">
    <property type="entry name" value="F-BOX DOMAIN-CONTAINING PROTEIN"/>
    <property type="match status" value="1"/>
</dbReference>
<evidence type="ECO:0000259" key="2">
    <source>
        <dbReference type="PROSITE" id="PS50181"/>
    </source>
</evidence>
<dbReference type="CDD" id="cd22160">
    <property type="entry name" value="F-box_AtFBL13-like"/>
    <property type="match status" value="1"/>
</dbReference>
<dbReference type="Gramene" id="rna-gnl|WGS:JABURB|Cocit.L4151.1">
    <property type="protein sequence ID" value="cds-KAF7851293.1"/>
    <property type="gene ID" value="gene-BT93_L4151"/>
</dbReference>
<organism evidence="3 4">
    <name type="scientific">Corymbia citriodora subsp. variegata</name>
    <dbReference type="NCBI Taxonomy" id="360336"/>
    <lineage>
        <taxon>Eukaryota</taxon>
        <taxon>Viridiplantae</taxon>
        <taxon>Streptophyta</taxon>
        <taxon>Embryophyta</taxon>
        <taxon>Tracheophyta</taxon>
        <taxon>Spermatophyta</taxon>
        <taxon>Magnoliopsida</taxon>
        <taxon>eudicotyledons</taxon>
        <taxon>Gunneridae</taxon>
        <taxon>Pentapetalae</taxon>
        <taxon>rosids</taxon>
        <taxon>malvids</taxon>
        <taxon>Myrtales</taxon>
        <taxon>Myrtaceae</taxon>
        <taxon>Myrtoideae</taxon>
        <taxon>Eucalypteae</taxon>
        <taxon>Corymbia</taxon>
    </lineage>
</organism>